<accession>A0A4U0ZIY3</accession>
<dbReference type="InterPro" id="IPR036514">
    <property type="entry name" value="SGNH_hydro_sf"/>
</dbReference>
<evidence type="ECO:0000313" key="4">
    <source>
        <dbReference type="Proteomes" id="UP000305471"/>
    </source>
</evidence>
<keyword evidence="4" id="KW-1185">Reference proteome</keyword>
<dbReference type="Proteomes" id="UP000305471">
    <property type="component" value="Unassembled WGS sequence"/>
</dbReference>
<evidence type="ECO:0000256" key="1">
    <source>
        <dbReference type="SAM" id="Phobius"/>
    </source>
</evidence>
<reference evidence="3 4" key="1">
    <citation type="submission" date="2019-04" db="EMBL/GenBank/DDBJ databases">
        <title>Alteromonas portus sp. nov., an alginate lyase-excreting marine bacterium.</title>
        <authorList>
            <person name="Huang H."/>
            <person name="Mo K."/>
            <person name="Bao S."/>
        </authorList>
    </citation>
    <scope>NUCLEOTIDE SEQUENCE [LARGE SCALE GENOMIC DNA]</scope>
    <source>
        <strain evidence="3 4">HB161718</strain>
    </source>
</reference>
<dbReference type="GO" id="GO:0016788">
    <property type="term" value="F:hydrolase activity, acting on ester bonds"/>
    <property type="evidence" value="ECO:0007669"/>
    <property type="project" value="UniProtKB-ARBA"/>
</dbReference>
<evidence type="ECO:0000259" key="2">
    <source>
        <dbReference type="Pfam" id="PF13472"/>
    </source>
</evidence>
<keyword evidence="1" id="KW-0472">Membrane</keyword>
<gene>
    <name evidence="3" type="ORF">E5672_10675</name>
</gene>
<keyword evidence="1" id="KW-1133">Transmembrane helix</keyword>
<protein>
    <recommendedName>
        <fullName evidence="2">SGNH hydrolase-type esterase domain-containing protein</fullName>
    </recommendedName>
</protein>
<dbReference type="Pfam" id="PF13472">
    <property type="entry name" value="Lipase_GDSL_2"/>
    <property type="match status" value="1"/>
</dbReference>
<comment type="caution">
    <text evidence="3">The sequence shown here is derived from an EMBL/GenBank/DDBJ whole genome shotgun (WGS) entry which is preliminary data.</text>
</comment>
<organism evidence="3 4">
    <name type="scientific">Alteromonas portus</name>
    <dbReference type="NCBI Taxonomy" id="2565549"/>
    <lineage>
        <taxon>Bacteria</taxon>
        <taxon>Pseudomonadati</taxon>
        <taxon>Pseudomonadota</taxon>
        <taxon>Gammaproteobacteria</taxon>
        <taxon>Alteromonadales</taxon>
        <taxon>Alteromonadaceae</taxon>
        <taxon>Alteromonas/Salinimonas group</taxon>
        <taxon>Alteromonas</taxon>
    </lineage>
</organism>
<feature type="transmembrane region" description="Helical" evidence="1">
    <location>
        <begin position="6"/>
        <end position="27"/>
    </location>
</feature>
<proteinExistence type="predicted"/>
<keyword evidence="1" id="KW-0812">Transmembrane</keyword>
<name>A0A4U0ZIY3_9ALTE</name>
<dbReference type="Gene3D" id="3.40.50.1110">
    <property type="entry name" value="SGNH hydrolase"/>
    <property type="match status" value="1"/>
</dbReference>
<dbReference type="EMBL" id="SWCO01000005">
    <property type="protein sequence ID" value="TKB03493.1"/>
    <property type="molecule type" value="Genomic_DNA"/>
</dbReference>
<feature type="domain" description="SGNH hydrolase-type esterase" evidence="2">
    <location>
        <begin position="69"/>
        <end position="201"/>
    </location>
</feature>
<dbReference type="AlphaFoldDB" id="A0A4U0ZIY3"/>
<dbReference type="InterPro" id="IPR013830">
    <property type="entry name" value="SGNH_hydro"/>
</dbReference>
<sequence>MVLKTIIRHLSLFLLGAVITGVAFLSIDKARRAVLNYLSLHTTSPVVLILGDSHFARSDAWLDIWSLNPWQSRNLAVDGYQARQVYSLYRDQVSGDDHCIVMVMVGINRTDKDRSDDAAHAIDKLIRLAQKRKKSPVILEVMYTENSHDTAYVKNLNEQLQSITESNNTKFIKVNHELSNGGKLLPQYSRDGLHLNNAGYSALFKEIRAQTLQFISTELEQCRG</sequence>
<dbReference type="SUPFAM" id="SSF52266">
    <property type="entry name" value="SGNH hydrolase"/>
    <property type="match status" value="1"/>
</dbReference>
<evidence type="ECO:0000313" key="3">
    <source>
        <dbReference type="EMBL" id="TKB03493.1"/>
    </source>
</evidence>